<reference evidence="2 3" key="1">
    <citation type="journal article" date="2010" name="Genome Biol. Evol.">
        <title>The sequence of a 1.8-mb bacterial linear plasmid reveals a rich evolutionary reservoir of secondary metabolic pathways.</title>
        <authorList>
            <person name="Medema M.H."/>
            <person name="Trefzer A."/>
            <person name="Kovalchuk A."/>
            <person name="van den Berg M."/>
            <person name="Mueller U."/>
            <person name="Heijne W."/>
            <person name="Wu L."/>
            <person name="Alam M.T."/>
            <person name="Ronning C.M."/>
            <person name="Nierman W.C."/>
            <person name="Bovenberg R.A.L."/>
            <person name="Breitling R."/>
            <person name="Takano E."/>
        </authorList>
    </citation>
    <scope>NUCLEOTIDE SEQUENCE [LARGE SCALE GENOMIC DNA]</scope>
    <source>
        <strain evidence="3">ATCC 27064 / DSM 738 / JCM 4710 / NBRC 13307 / NCIMB 12785 / NRRL 3585 / VKM Ac-602</strain>
    </source>
</reference>
<dbReference type="KEGG" id="sclf:BB341_15005"/>
<accession>E2PUJ4</accession>
<organism evidence="2 3">
    <name type="scientific">Streptomyces clavuligerus</name>
    <dbReference type="NCBI Taxonomy" id="1901"/>
    <lineage>
        <taxon>Bacteria</taxon>
        <taxon>Bacillati</taxon>
        <taxon>Actinomycetota</taxon>
        <taxon>Actinomycetes</taxon>
        <taxon>Kitasatosporales</taxon>
        <taxon>Streptomycetaceae</taxon>
        <taxon>Streptomyces</taxon>
    </lineage>
</organism>
<dbReference type="Proteomes" id="UP000002357">
    <property type="component" value="Chromosome"/>
</dbReference>
<proteinExistence type="predicted"/>
<dbReference type="AlphaFoldDB" id="E2PUJ4"/>
<dbReference type="EMBL" id="CM000913">
    <property type="protein sequence ID" value="EFG07773.1"/>
    <property type="molecule type" value="Genomic_DNA"/>
</dbReference>
<dbReference type="RefSeq" id="WP_003960995.1">
    <property type="nucleotide sequence ID" value="NZ_CM000913.1"/>
</dbReference>
<name>E2PUJ4_STRCL</name>
<keyword evidence="3" id="KW-1185">Reference proteome</keyword>
<evidence type="ECO:0000313" key="3">
    <source>
        <dbReference type="Proteomes" id="UP000002357"/>
    </source>
</evidence>
<dbReference type="STRING" id="1901.BB341_15005"/>
<gene>
    <name evidence="2" type="ORF">SCLAV_2701</name>
</gene>
<protein>
    <submittedName>
        <fullName evidence="2">Uncharacterized protein</fullName>
    </submittedName>
</protein>
<dbReference type="GeneID" id="93730746"/>
<feature type="region of interest" description="Disordered" evidence="1">
    <location>
        <begin position="57"/>
        <end position="77"/>
    </location>
</feature>
<sequence>MNKTWAGAAALTAVLAVLAVLAVPAWQLLVRPAAFFLFEYGCRDREDRIAAAIAADPILSSPPPGSGRPESAAGCDDDDQWVHAGQEYTYTSPAATTAALSHYRTAAPSHGWTATPREDCYTKDVGGAPAYLSVTVLKGDRVSVDIDAAGEDGEFC</sequence>
<evidence type="ECO:0000313" key="2">
    <source>
        <dbReference type="EMBL" id="EFG07773.1"/>
    </source>
</evidence>
<evidence type="ECO:0000256" key="1">
    <source>
        <dbReference type="SAM" id="MobiDB-lite"/>
    </source>
</evidence>